<keyword evidence="2" id="KW-1185">Reference proteome</keyword>
<dbReference type="STRING" id="324925.Ppha_1791"/>
<dbReference type="HOGENOM" id="CLU_2463899_0_0_10"/>
<organism evidence="1 2">
    <name type="scientific">Pelodictyon phaeoclathratiforme (strain DSM 5477 / BU-1)</name>
    <dbReference type="NCBI Taxonomy" id="324925"/>
    <lineage>
        <taxon>Bacteria</taxon>
        <taxon>Pseudomonadati</taxon>
        <taxon>Chlorobiota</taxon>
        <taxon>Chlorobiia</taxon>
        <taxon>Chlorobiales</taxon>
        <taxon>Chlorobiaceae</taxon>
        <taxon>Chlorobium/Pelodictyon group</taxon>
        <taxon>Pelodictyon</taxon>
    </lineage>
</organism>
<evidence type="ECO:0000313" key="1">
    <source>
        <dbReference type="EMBL" id="ACF44023.1"/>
    </source>
</evidence>
<dbReference type="OrthoDB" id="1448232at2"/>
<dbReference type="KEGG" id="pph:Ppha_1791"/>
<protein>
    <submittedName>
        <fullName evidence="1">Uncharacterized protein</fullName>
    </submittedName>
</protein>
<dbReference type="Proteomes" id="UP000002724">
    <property type="component" value="Chromosome"/>
</dbReference>
<sequence length="72" mass="8428">MKTVTLKIDDSVNEKFTWLLEHFSTNEIKILEQSEYVSDDEYLRNINGMVQSIHDAQQEPQEGGVTLDKLEW</sequence>
<reference evidence="1 2" key="1">
    <citation type="submission" date="2008-06" db="EMBL/GenBank/DDBJ databases">
        <title>Complete sequence of Pelodictyon phaeoclathratiforme BU-1.</title>
        <authorList>
            <consortium name="US DOE Joint Genome Institute"/>
            <person name="Lucas S."/>
            <person name="Copeland A."/>
            <person name="Lapidus A."/>
            <person name="Glavina del Rio T."/>
            <person name="Dalin E."/>
            <person name="Tice H."/>
            <person name="Bruce D."/>
            <person name="Goodwin L."/>
            <person name="Pitluck S."/>
            <person name="Schmutz J."/>
            <person name="Larimer F."/>
            <person name="Land M."/>
            <person name="Hauser L."/>
            <person name="Kyrpides N."/>
            <person name="Mikhailova N."/>
            <person name="Liu Z."/>
            <person name="Li T."/>
            <person name="Zhao F."/>
            <person name="Overmann J."/>
            <person name="Bryant D.A."/>
            <person name="Richardson P."/>
        </authorList>
    </citation>
    <scope>NUCLEOTIDE SEQUENCE [LARGE SCALE GENOMIC DNA]</scope>
    <source>
        <strain evidence="2">DSM 5477 / BU-1</strain>
    </source>
</reference>
<gene>
    <name evidence="1" type="ordered locus">Ppha_1791</name>
</gene>
<proteinExistence type="predicted"/>
<dbReference type="RefSeq" id="WP_012508510.1">
    <property type="nucleotide sequence ID" value="NC_011060.1"/>
</dbReference>
<name>B4SBG9_PELPB</name>
<dbReference type="AlphaFoldDB" id="B4SBG9"/>
<dbReference type="EMBL" id="CP001110">
    <property type="protein sequence ID" value="ACF44023.1"/>
    <property type="molecule type" value="Genomic_DNA"/>
</dbReference>
<evidence type="ECO:0000313" key="2">
    <source>
        <dbReference type="Proteomes" id="UP000002724"/>
    </source>
</evidence>
<accession>B4SBG9</accession>
<dbReference type="eggNOG" id="ENOG503383T">
    <property type="taxonomic scope" value="Bacteria"/>
</dbReference>